<gene>
    <name evidence="6" type="primary">ruvA</name>
    <name evidence="8" type="ORF">C5O19_01005</name>
</gene>
<reference evidence="9" key="1">
    <citation type="submission" date="2018-02" db="EMBL/GenBank/DDBJ databases">
        <title>Genome sequencing of Solimonas sp. HR-BB.</title>
        <authorList>
            <person name="Lee Y."/>
            <person name="Jeon C.O."/>
        </authorList>
    </citation>
    <scope>NUCLEOTIDE SEQUENCE [LARGE SCALE GENOMIC DNA]</scope>
    <source>
        <strain evidence="9">HR-U</strain>
    </source>
</reference>
<dbReference type="InterPro" id="IPR000085">
    <property type="entry name" value="RuvA"/>
</dbReference>
<keyword evidence="3 6" id="KW-0238">DNA-binding</keyword>
<dbReference type="GO" id="GO:0006310">
    <property type="term" value="P:DNA recombination"/>
    <property type="evidence" value="ECO:0007669"/>
    <property type="project" value="UniProtKB-UniRule"/>
</dbReference>
<keyword evidence="5 6" id="KW-0234">DNA repair</keyword>
<keyword evidence="9" id="KW-1185">Reference proteome</keyword>
<comment type="function">
    <text evidence="6">The RuvA-RuvB-RuvC complex processes Holliday junction (HJ) DNA during genetic recombination and DNA repair, while the RuvA-RuvB complex plays an important role in the rescue of blocked DNA replication forks via replication fork reversal (RFR). RuvA specifically binds to HJ cruciform DNA, conferring on it an open structure. The RuvB hexamer acts as an ATP-dependent pump, pulling dsDNA into and through the RuvAB complex. HJ branch migration allows RuvC to scan DNA until it finds its consensus sequence, where it cleaves and resolves the cruciform DNA.</text>
</comment>
<dbReference type="GO" id="GO:0006281">
    <property type="term" value="P:DNA repair"/>
    <property type="evidence" value="ECO:0007669"/>
    <property type="project" value="UniProtKB-UniRule"/>
</dbReference>
<comment type="caution">
    <text evidence="8">The sequence shown here is derived from an EMBL/GenBank/DDBJ whole genome shotgun (WGS) entry which is preliminary data.</text>
</comment>
<feature type="region of interest" description="Domain III" evidence="6">
    <location>
        <begin position="152"/>
        <end position="197"/>
    </location>
</feature>
<dbReference type="SMART" id="SM00278">
    <property type="entry name" value="HhH1"/>
    <property type="match status" value="2"/>
</dbReference>
<evidence type="ECO:0000256" key="4">
    <source>
        <dbReference type="ARBA" id="ARBA00023172"/>
    </source>
</evidence>
<evidence type="ECO:0000256" key="5">
    <source>
        <dbReference type="ARBA" id="ARBA00023204"/>
    </source>
</evidence>
<dbReference type="NCBIfam" id="TIGR00084">
    <property type="entry name" value="ruvA"/>
    <property type="match status" value="1"/>
</dbReference>
<comment type="similarity">
    <text evidence="6">Belongs to the RuvA family.</text>
</comment>
<dbReference type="RefSeq" id="WP_104709518.1">
    <property type="nucleotide sequence ID" value="NZ_PTRA01000001.1"/>
</dbReference>
<name>A0A2S7IKX1_9BACT</name>
<keyword evidence="2 6" id="KW-0227">DNA damage</keyword>
<comment type="domain">
    <text evidence="6">Has three domains with a flexible linker between the domains II and III and assumes an 'L' shape. Domain III is highly mobile and contacts RuvB.</text>
</comment>
<feature type="region of interest" description="Domain II" evidence="6">
    <location>
        <begin position="65"/>
        <end position="142"/>
    </location>
</feature>
<sequence>MIAYLEGKLTYKEPAYAIIDVQGVGYEVRISLQTYSALPEVNERCRLFTYLNIREDAHILFAFQEMSEKLLFLDLVSVSGIGPNTALVMLSSLSSVEIRQAIITEDLRVIQGIKGIGAKTAQRVILELKDKLKKDHLASGSMTTNLFLGPNAGARTDAISALIVMGIPRPVAEKSVDTLLKKDPNASVEDLIKQSLR</sequence>
<evidence type="ECO:0000313" key="9">
    <source>
        <dbReference type="Proteomes" id="UP000239590"/>
    </source>
</evidence>
<feature type="domain" description="Helix-hairpin-helix DNA-binding motif class 1" evidence="7">
    <location>
        <begin position="73"/>
        <end position="92"/>
    </location>
</feature>
<dbReference type="GO" id="GO:0048476">
    <property type="term" value="C:Holliday junction resolvase complex"/>
    <property type="evidence" value="ECO:0007669"/>
    <property type="project" value="UniProtKB-UniRule"/>
</dbReference>
<evidence type="ECO:0000313" key="8">
    <source>
        <dbReference type="EMBL" id="PQA58289.1"/>
    </source>
</evidence>
<dbReference type="InterPro" id="IPR012340">
    <property type="entry name" value="NA-bd_OB-fold"/>
</dbReference>
<comment type="subunit">
    <text evidence="6">Homotetramer. Forms an RuvA(8)-RuvB(12)-Holliday junction (HJ) complex. HJ DNA is sandwiched between 2 RuvA tetramers; dsDNA enters through RuvA and exits via RuvB. An RuvB hexamer assembles on each DNA strand where it exits the tetramer. Each RuvB hexamer is contacted by two RuvA subunits (via domain III) on 2 adjacent RuvB subunits; this complex drives branch migration. In the full resolvosome a probable DNA-RuvA(4)-RuvB(12)-RuvC(2) complex forms which resolves the HJ.</text>
</comment>
<dbReference type="Gene3D" id="2.40.50.140">
    <property type="entry name" value="Nucleic acid-binding proteins"/>
    <property type="match status" value="1"/>
</dbReference>
<dbReference type="InterPro" id="IPR003583">
    <property type="entry name" value="Hlx-hairpin-Hlx_DNA-bd_motif"/>
</dbReference>
<dbReference type="GO" id="GO:0000400">
    <property type="term" value="F:four-way junction DNA binding"/>
    <property type="evidence" value="ECO:0007669"/>
    <property type="project" value="UniProtKB-UniRule"/>
</dbReference>
<feature type="domain" description="Helix-hairpin-helix DNA-binding motif class 1" evidence="7">
    <location>
        <begin position="108"/>
        <end position="127"/>
    </location>
</feature>
<evidence type="ECO:0000256" key="2">
    <source>
        <dbReference type="ARBA" id="ARBA00022763"/>
    </source>
</evidence>
<organism evidence="8 9">
    <name type="scientific">Siphonobacter curvatus</name>
    <dbReference type="NCBI Taxonomy" id="2094562"/>
    <lineage>
        <taxon>Bacteria</taxon>
        <taxon>Pseudomonadati</taxon>
        <taxon>Bacteroidota</taxon>
        <taxon>Cytophagia</taxon>
        <taxon>Cytophagales</taxon>
        <taxon>Cytophagaceae</taxon>
        <taxon>Siphonobacter</taxon>
    </lineage>
</organism>
<dbReference type="Gene3D" id="1.10.150.20">
    <property type="entry name" value="5' to 3' exonuclease, C-terminal subdomain"/>
    <property type="match status" value="1"/>
</dbReference>
<evidence type="ECO:0000259" key="7">
    <source>
        <dbReference type="SMART" id="SM00278"/>
    </source>
</evidence>
<evidence type="ECO:0000256" key="6">
    <source>
        <dbReference type="HAMAP-Rule" id="MF_00031"/>
    </source>
</evidence>
<protein>
    <recommendedName>
        <fullName evidence="6">Holliday junction branch migration complex subunit RuvA</fullName>
    </recommendedName>
</protein>
<keyword evidence="1 6" id="KW-0963">Cytoplasm</keyword>
<dbReference type="GO" id="GO:0009378">
    <property type="term" value="F:four-way junction helicase activity"/>
    <property type="evidence" value="ECO:0007669"/>
    <property type="project" value="InterPro"/>
</dbReference>
<dbReference type="EMBL" id="PTRA01000001">
    <property type="protein sequence ID" value="PQA58289.1"/>
    <property type="molecule type" value="Genomic_DNA"/>
</dbReference>
<feature type="region of interest" description="Domain I" evidence="6">
    <location>
        <begin position="1"/>
        <end position="64"/>
    </location>
</feature>
<dbReference type="Pfam" id="PF14520">
    <property type="entry name" value="HHH_5"/>
    <property type="match status" value="1"/>
</dbReference>
<dbReference type="SUPFAM" id="SSF46929">
    <property type="entry name" value="DNA helicase RuvA subunit, C-terminal domain"/>
    <property type="match status" value="1"/>
</dbReference>
<keyword evidence="4 6" id="KW-0233">DNA recombination</keyword>
<dbReference type="InterPro" id="IPR010994">
    <property type="entry name" value="RuvA_2-like"/>
</dbReference>
<evidence type="ECO:0000256" key="3">
    <source>
        <dbReference type="ARBA" id="ARBA00023125"/>
    </source>
</evidence>
<comment type="caution">
    <text evidence="6">Lacks conserved residue(s) required for the propagation of feature annotation.</text>
</comment>
<dbReference type="GO" id="GO:0005524">
    <property type="term" value="F:ATP binding"/>
    <property type="evidence" value="ECO:0007669"/>
    <property type="project" value="InterPro"/>
</dbReference>
<dbReference type="HAMAP" id="MF_00031">
    <property type="entry name" value="DNA_HJ_migration_RuvA"/>
    <property type="match status" value="1"/>
</dbReference>
<dbReference type="AlphaFoldDB" id="A0A2S7IKX1"/>
<evidence type="ECO:0000256" key="1">
    <source>
        <dbReference type="ARBA" id="ARBA00022490"/>
    </source>
</evidence>
<dbReference type="Pfam" id="PF07499">
    <property type="entry name" value="RuvA_C"/>
    <property type="match status" value="1"/>
</dbReference>
<dbReference type="SUPFAM" id="SSF50249">
    <property type="entry name" value="Nucleic acid-binding proteins"/>
    <property type="match status" value="1"/>
</dbReference>
<comment type="subcellular location">
    <subcellularLocation>
        <location evidence="6">Cytoplasm</location>
    </subcellularLocation>
</comment>
<dbReference type="InterPro" id="IPR013849">
    <property type="entry name" value="DNA_helicase_Holl-junc_RuvA_I"/>
</dbReference>
<dbReference type="Pfam" id="PF01330">
    <property type="entry name" value="RuvA_N"/>
    <property type="match status" value="1"/>
</dbReference>
<proteinExistence type="inferred from homology"/>
<dbReference type="GO" id="GO:0005737">
    <property type="term" value="C:cytoplasm"/>
    <property type="evidence" value="ECO:0007669"/>
    <property type="project" value="UniProtKB-SubCell"/>
</dbReference>
<dbReference type="CDD" id="cd14332">
    <property type="entry name" value="UBA_RuvA_C"/>
    <property type="match status" value="1"/>
</dbReference>
<dbReference type="InterPro" id="IPR036267">
    <property type="entry name" value="RuvA_C_sf"/>
</dbReference>
<accession>A0A2S7IKX1</accession>
<dbReference type="OrthoDB" id="5293449at2"/>
<dbReference type="GO" id="GO:0009379">
    <property type="term" value="C:Holliday junction helicase complex"/>
    <property type="evidence" value="ECO:0007669"/>
    <property type="project" value="InterPro"/>
</dbReference>
<dbReference type="InterPro" id="IPR011114">
    <property type="entry name" value="RuvA_C"/>
</dbReference>
<dbReference type="Proteomes" id="UP000239590">
    <property type="component" value="Unassembled WGS sequence"/>
</dbReference>
<dbReference type="SUPFAM" id="SSF47781">
    <property type="entry name" value="RuvA domain 2-like"/>
    <property type="match status" value="1"/>
</dbReference>
<dbReference type="Gene3D" id="1.10.8.10">
    <property type="entry name" value="DNA helicase RuvA subunit, C-terminal domain"/>
    <property type="match status" value="1"/>
</dbReference>